<dbReference type="Pfam" id="PF11790">
    <property type="entry name" value="Glyco_hydro_cc"/>
    <property type="match status" value="1"/>
</dbReference>
<reference evidence="4" key="2">
    <citation type="submission" date="2023-01" db="EMBL/GenBank/DDBJ databases">
        <authorList>
            <person name="Petersen C."/>
        </authorList>
    </citation>
    <scope>NUCLEOTIDE SEQUENCE</scope>
    <source>
        <strain evidence="4">IBT 17514</strain>
    </source>
</reference>
<sequence length="432" mass="44786">MVASILKLATLGLLAASANAVPVVSRPMQKRGTSTKRGAAYNDADLVTALSDSSSTMAWAYNWGSSQDGDIPDGVSYVPMLWGSDSDFVDGWVSAVETALDSGSEYILGFNEPDSSTQADMTAAEAATYYKEYITPYSGDASLVSPAVTSSTSTGEGLDWMESFLEACDDCDISAIAVHWYGSDVSDLKSFVQEAIDLADDYDISSVWITEFGLDTDESGISDLTTAASFVSEASQWLEEQSAVTHYAFFYCANDYMLTDSVVNSVGDAYVAVGSSSSSTSSTSSSSSSSSTTTSSTTSVTAEATTLVWIEPAYTTTESEVTYTTWAALVGEAASSSTSTPEPVATSTAAATSFSTSTTTMTSTTTVAPVITPSPTSSSVPVPTVTVTVTLDASLKPEGDDSFVYGACGASSTPLKALSSFTTLAAPQSTPL</sequence>
<dbReference type="EMBL" id="JAQJAN010000009">
    <property type="protein sequence ID" value="KAJ5720158.1"/>
    <property type="molecule type" value="Genomic_DNA"/>
</dbReference>
<protein>
    <recommendedName>
        <fullName evidence="3">Asl1-like glycosyl hydrolase catalytic domain-containing protein</fullName>
    </recommendedName>
</protein>
<organism evidence="4 5">
    <name type="scientific">Penicillium malachiteum</name>
    <dbReference type="NCBI Taxonomy" id="1324776"/>
    <lineage>
        <taxon>Eukaryota</taxon>
        <taxon>Fungi</taxon>
        <taxon>Dikarya</taxon>
        <taxon>Ascomycota</taxon>
        <taxon>Pezizomycotina</taxon>
        <taxon>Eurotiomycetes</taxon>
        <taxon>Eurotiomycetidae</taxon>
        <taxon>Eurotiales</taxon>
        <taxon>Aspergillaceae</taxon>
        <taxon>Penicillium</taxon>
    </lineage>
</organism>
<accession>A0AAD6MV41</accession>
<dbReference type="InterPro" id="IPR024655">
    <property type="entry name" value="Asl1_glyco_hydro_catalytic"/>
</dbReference>
<comment type="caution">
    <text evidence="4">The sequence shown here is derived from an EMBL/GenBank/DDBJ whole genome shotgun (WGS) entry which is preliminary data.</text>
</comment>
<dbReference type="FunFam" id="3.20.20.80:FF:000271">
    <property type="entry name" value="Alkali-sensitive linkage protein 1"/>
    <property type="match status" value="1"/>
</dbReference>
<dbReference type="InterPro" id="IPR053183">
    <property type="entry name" value="ASL1"/>
</dbReference>
<evidence type="ECO:0000313" key="5">
    <source>
        <dbReference type="Proteomes" id="UP001215712"/>
    </source>
</evidence>
<evidence type="ECO:0000256" key="1">
    <source>
        <dbReference type="SAM" id="MobiDB-lite"/>
    </source>
</evidence>
<dbReference type="InterPro" id="IPR017853">
    <property type="entry name" value="GH"/>
</dbReference>
<dbReference type="PANTHER" id="PTHR34154">
    <property type="entry name" value="ALKALI-SENSITIVE LINKAGE PROTEIN 1"/>
    <property type="match status" value="1"/>
</dbReference>
<dbReference type="Proteomes" id="UP001215712">
    <property type="component" value="Unassembled WGS sequence"/>
</dbReference>
<evidence type="ECO:0000259" key="3">
    <source>
        <dbReference type="Pfam" id="PF11790"/>
    </source>
</evidence>
<gene>
    <name evidence="4" type="ORF">N7493_007036</name>
</gene>
<feature type="chain" id="PRO_5042018900" description="Asl1-like glycosyl hydrolase catalytic domain-containing protein" evidence="2">
    <location>
        <begin position="21"/>
        <end position="432"/>
    </location>
</feature>
<evidence type="ECO:0000313" key="4">
    <source>
        <dbReference type="EMBL" id="KAJ5720158.1"/>
    </source>
</evidence>
<keyword evidence="5" id="KW-1185">Reference proteome</keyword>
<feature type="signal peptide" evidence="2">
    <location>
        <begin position="1"/>
        <end position="20"/>
    </location>
</feature>
<feature type="region of interest" description="Disordered" evidence="1">
    <location>
        <begin position="275"/>
        <end position="297"/>
    </location>
</feature>
<dbReference type="SUPFAM" id="SSF51445">
    <property type="entry name" value="(Trans)glycosidases"/>
    <property type="match status" value="1"/>
</dbReference>
<dbReference type="PANTHER" id="PTHR34154:SF10">
    <property type="entry name" value="ASL1-LIKE GLYCOSYL HYDROLASE CATALYTIC DOMAIN-CONTAINING PROTEIN"/>
    <property type="match status" value="1"/>
</dbReference>
<proteinExistence type="predicted"/>
<dbReference type="Gene3D" id="3.20.20.80">
    <property type="entry name" value="Glycosidases"/>
    <property type="match status" value="1"/>
</dbReference>
<dbReference type="GO" id="GO:0009277">
    <property type="term" value="C:fungal-type cell wall"/>
    <property type="evidence" value="ECO:0007669"/>
    <property type="project" value="TreeGrafter"/>
</dbReference>
<dbReference type="GO" id="GO:0071966">
    <property type="term" value="P:fungal-type cell wall polysaccharide metabolic process"/>
    <property type="evidence" value="ECO:0007669"/>
    <property type="project" value="TreeGrafter"/>
</dbReference>
<name>A0AAD6MV41_9EURO</name>
<evidence type="ECO:0000256" key="2">
    <source>
        <dbReference type="SAM" id="SignalP"/>
    </source>
</evidence>
<keyword evidence="2" id="KW-0732">Signal</keyword>
<feature type="domain" description="Asl1-like glycosyl hydrolase catalytic" evidence="3">
    <location>
        <begin position="38"/>
        <end position="270"/>
    </location>
</feature>
<dbReference type="AlphaFoldDB" id="A0AAD6MV41"/>
<reference evidence="4" key="1">
    <citation type="journal article" date="2023" name="IMA Fungus">
        <title>Comparative genomic study of the Penicillium genus elucidates a diverse pangenome and 15 lateral gene transfer events.</title>
        <authorList>
            <person name="Petersen C."/>
            <person name="Sorensen T."/>
            <person name="Nielsen M.R."/>
            <person name="Sondergaard T.E."/>
            <person name="Sorensen J.L."/>
            <person name="Fitzpatrick D.A."/>
            <person name="Frisvad J.C."/>
            <person name="Nielsen K.L."/>
        </authorList>
    </citation>
    <scope>NUCLEOTIDE SEQUENCE</scope>
    <source>
        <strain evidence="4">IBT 17514</strain>
    </source>
</reference>